<reference evidence="2 3" key="1">
    <citation type="submission" date="2022-11" db="EMBL/GenBank/DDBJ databases">
        <title>Haliovirga abyssi gen. nov., sp. nov., a mesophilic fermentative bacterium isolated from the Iheya North hydrothermal field and the proposal of Haliovirgaceae fam. nov.</title>
        <authorList>
            <person name="Miyazaki U."/>
            <person name="Tame A."/>
            <person name="Miyazaki J."/>
            <person name="Takai K."/>
            <person name="Sawayama S."/>
            <person name="Kitajima M."/>
            <person name="Okamoto A."/>
            <person name="Nakagawa S."/>
        </authorList>
    </citation>
    <scope>NUCLEOTIDE SEQUENCE [LARGE SCALE GENOMIC DNA]</scope>
    <source>
        <strain evidence="2 3">IC12</strain>
    </source>
</reference>
<dbReference type="RefSeq" id="WP_307903849.1">
    <property type="nucleotide sequence ID" value="NZ_AP027059.1"/>
</dbReference>
<evidence type="ECO:0000313" key="2">
    <source>
        <dbReference type="EMBL" id="BDU51003.1"/>
    </source>
</evidence>
<protein>
    <submittedName>
        <fullName evidence="2">Uncharacterized protein</fullName>
    </submittedName>
</protein>
<gene>
    <name evidence="2" type="ORF">HLVA_15720</name>
</gene>
<keyword evidence="1" id="KW-0812">Transmembrane</keyword>
<dbReference type="Proteomes" id="UP001321582">
    <property type="component" value="Chromosome"/>
</dbReference>
<organism evidence="2 3">
    <name type="scientific">Haliovirga abyssi</name>
    <dbReference type="NCBI Taxonomy" id="2996794"/>
    <lineage>
        <taxon>Bacteria</taxon>
        <taxon>Fusobacteriati</taxon>
        <taxon>Fusobacteriota</taxon>
        <taxon>Fusobacteriia</taxon>
        <taxon>Fusobacteriales</taxon>
        <taxon>Haliovirgaceae</taxon>
        <taxon>Haliovirga</taxon>
    </lineage>
</organism>
<sequence>MWIIIIFILDLLFLFMDIKFLNGFYISIYHIILFLEIYLYIGIKYFYLKGRRYFLIISGLIGIFCGELIARGNFTVGKGTISGMVWILGINLMIIMLLEYIDYRKEK</sequence>
<evidence type="ECO:0000256" key="1">
    <source>
        <dbReference type="SAM" id="Phobius"/>
    </source>
</evidence>
<dbReference type="EMBL" id="AP027059">
    <property type="protein sequence ID" value="BDU51003.1"/>
    <property type="molecule type" value="Genomic_DNA"/>
</dbReference>
<feature type="transmembrane region" description="Helical" evidence="1">
    <location>
        <begin position="20"/>
        <end position="41"/>
    </location>
</feature>
<dbReference type="AlphaFoldDB" id="A0AAU9D8R6"/>
<keyword evidence="3" id="KW-1185">Reference proteome</keyword>
<name>A0AAU9D8R6_9FUSO</name>
<evidence type="ECO:0000313" key="3">
    <source>
        <dbReference type="Proteomes" id="UP001321582"/>
    </source>
</evidence>
<accession>A0AAU9D8R6</accession>
<keyword evidence="1" id="KW-0472">Membrane</keyword>
<dbReference type="KEGG" id="haby:HLVA_15720"/>
<feature type="transmembrane region" description="Helical" evidence="1">
    <location>
        <begin position="80"/>
        <end position="101"/>
    </location>
</feature>
<keyword evidence="1" id="KW-1133">Transmembrane helix</keyword>
<feature type="transmembrane region" description="Helical" evidence="1">
    <location>
        <begin position="53"/>
        <end position="74"/>
    </location>
</feature>
<proteinExistence type="predicted"/>